<dbReference type="SMART" id="SM00382">
    <property type="entry name" value="AAA"/>
    <property type="match status" value="1"/>
</dbReference>
<protein>
    <submittedName>
        <fullName evidence="12">ATP-binding cassette subfamily B protein</fullName>
    </submittedName>
</protein>
<dbReference type="EMBL" id="QKUF01000072">
    <property type="protein sequence ID" value="PZW17998.1"/>
    <property type="molecule type" value="Genomic_DNA"/>
</dbReference>
<dbReference type="SUPFAM" id="SSF90123">
    <property type="entry name" value="ABC transporter transmembrane region"/>
    <property type="match status" value="1"/>
</dbReference>
<feature type="transmembrane region" description="Helical" evidence="9">
    <location>
        <begin position="261"/>
        <end position="279"/>
    </location>
</feature>
<dbReference type="GO" id="GO:0005886">
    <property type="term" value="C:plasma membrane"/>
    <property type="evidence" value="ECO:0007669"/>
    <property type="project" value="UniProtKB-SubCell"/>
</dbReference>
<name>A0A326TZF5_THEHA</name>
<keyword evidence="3" id="KW-1003">Cell membrane</keyword>
<dbReference type="GO" id="GO:0005524">
    <property type="term" value="F:ATP binding"/>
    <property type="evidence" value="ECO:0007669"/>
    <property type="project" value="UniProtKB-KW"/>
</dbReference>
<keyword evidence="2" id="KW-0813">Transport</keyword>
<evidence type="ECO:0000256" key="5">
    <source>
        <dbReference type="ARBA" id="ARBA00022741"/>
    </source>
</evidence>
<evidence type="ECO:0000256" key="3">
    <source>
        <dbReference type="ARBA" id="ARBA00022475"/>
    </source>
</evidence>
<evidence type="ECO:0000256" key="9">
    <source>
        <dbReference type="SAM" id="Phobius"/>
    </source>
</evidence>
<keyword evidence="8 9" id="KW-0472">Membrane</keyword>
<evidence type="ECO:0000313" key="12">
    <source>
        <dbReference type="EMBL" id="PZW17998.1"/>
    </source>
</evidence>
<feature type="domain" description="ABC transporter" evidence="10">
    <location>
        <begin position="347"/>
        <end position="582"/>
    </location>
</feature>
<sequence>MKTNLSVKHDLALLFRLLLPALRPSLWPILGSLGFTGLVIGADLLQPYCFKQLLDAATVSFQYQLVLISLIALLLLGAVRSILSYWDIFVRSRVGEQLSASYRKRLFEHLLHLPLKTLAHLKSGVVESRIMHDCGVIGRVYVATQLLPLIANLVQALILLVLILWLHWHIGLASLLVFPLGWLLAHRMTQRSHRQVIQLKMVAEEGHEHLREVASCLKEVRAVGMEAEEIRRWDDWLLRYGRCVCRTTTEHQFLRQALRRLIEWMVLCIVYGWGAWQLLHHQISIGSLLALALYVQHFYATFSAILAARAETGEVAAALQAIDELLQLPREWPDQGKRNLGPLQGNLSSEQVHFAYSSGSPTLHAISFTSSPGTTTGIVGPTGSGKSTLIYLCLRFYQPTKGKIMLDGHDIAEIAPHVLRQQIGIVSQDIQLWQRSIRENLLYGLPETVPWDRVLEVCKQTKVHDFVQRLPDGYEMLVGARGMTLSGGEKQRLALAKALLRDSLILLLDEATSALDALTEAALTTMLRELCSQKNRIVVAHRLATVQDAERIIVLDRGRIVEEGAPEDLRQHTGLNAALYRAQQLPDSVRRPWLEPGG</sequence>
<dbReference type="PANTHER" id="PTHR43394:SF1">
    <property type="entry name" value="ATP-BINDING CASSETTE SUB-FAMILY B MEMBER 10, MITOCHONDRIAL"/>
    <property type="match status" value="1"/>
</dbReference>
<dbReference type="AlphaFoldDB" id="A0A326TZF5"/>
<dbReference type="InterPro" id="IPR011527">
    <property type="entry name" value="ABC1_TM_dom"/>
</dbReference>
<evidence type="ECO:0000256" key="1">
    <source>
        <dbReference type="ARBA" id="ARBA00004651"/>
    </source>
</evidence>
<evidence type="ECO:0000259" key="11">
    <source>
        <dbReference type="PROSITE" id="PS50929"/>
    </source>
</evidence>
<dbReference type="InterPro" id="IPR039421">
    <property type="entry name" value="Type_1_exporter"/>
</dbReference>
<keyword evidence="4 9" id="KW-0812">Transmembrane</keyword>
<dbReference type="Gene3D" id="3.40.50.300">
    <property type="entry name" value="P-loop containing nucleotide triphosphate hydrolases"/>
    <property type="match status" value="1"/>
</dbReference>
<dbReference type="InterPro" id="IPR003593">
    <property type="entry name" value="AAA+_ATPase"/>
</dbReference>
<organism evidence="12 13">
    <name type="scientific">Thermosporothrix hazakensis</name>
    <dbReference type="NCBI Taxonomy" id="644383"/>
    <lineage>
        <taxon>Bacteria</taxon>
        <taxon>Bacillati</taxon>
        <taxon>Chloroflexota</taxon>
        <taxon>Ktedonobacteria</taxon>
        <taxon>Ktedonobacterales</taxon>
        <taxon>Thermosporotrichaceae</taxon>
        <taxon>Thermosporothrix</taxon>
    </lineage>
</organism>
<dbReference type="Proteomes" id="UP000248806">
    <property type="component" value="Unassembled WGS sequence"/>
</dbReference>
<keyword evidence="5" id="KW-0547">Nucleotide-binding</keyword>
<dbReference type="InterPro" id="IPR036640">
    <property type="entry name" value="ABC1_TM_sf"/>
</dbReference>
<evidence type="ECO:0000313" key="13">
    <source>
        <dbReference type="Proteomes" id="UP000248806"/>
    </source>
</evidence>
<evidence type="ECO:0000259" key="10">
    <source>
        <dbReference type="PROSITE" id="PS50893"/>
    </source>
</evidence>
<dbReference type="OrthoDB" id="9770415at2"/>
<feature type="transmembrane region" description="Helical" evidence="9">
    <location>
        <begin position="140"/>
        <end position="162"/>
    </location>
</feature>
<dbReference type="FunFam" id="3.40.50.300:FF:000299">
    <property type="entry name" value="ABC transporter ATP-binding protein/permease"/>
    <property type="match status" value="1"/>
</dbReference>
<feature type="transmembrane region" description="Helical" evidence="9">
    <location>
        <begin position="168"/>
        <end position="185"/>
    </location>
</feature>
<evidence type="ECO:0000256" key="7">
    <source>
        <dbReference type="ARBA" id="ARBA00022989"/>
    </source>
</evidence>
<dbReference type="Pfam" id="PF00664">
    <property type="entry name" value="ABC_membrane"/>
    <property type="match status" value="1"/>
</dbReference>
<accession>A0A326TZF5</accession>
<dbReference type="GO" id="GO:0015421">
    <property type="term" value="F:ABC-type oligopeptide transporter activity"/>
    <property type="evidence" value="ECO:0007669"/>
    <property type="project" value="TreeGrafter"/>
</dbReference>
<proteinExistence type="predicted"/>
<reference evidence="12 13" key="1">
    <citation type="submission" date="2018-06" db="EMBL/GenBank/DDBJ databases">
        <title>Genomic Encyclopedia of Archaeal and Bacterial Type Strains, Phase II (KMG-II): from individual species to whole genera.</title>
        <authorList>
            <person name="Goeker M."/>
        </authorList>
    </citation>
    <scope>NUCLEOTIDE SEQUENCE [LARGE SCALE GENOMIC DNA]</scope>
    <source>
        <strain evidence="12 13">ATCC BAA-1881</strain>
    </source>
</reference>
<feature type="transmembrane region" description="Helical" evidence="9">
    <location>
        <begin position="21"/>
        <end position="41"/>
    </location>
</feature>
<dbReference type="Gene3D" id="1.20.1560.10">
    <property type="entry name" value="ABC transporter type 1, transmembrane domain"/>
    <property type="match status" value="1"/>
</dbReference>
<dbReference type="PROSITE" id="PS50893">
    <property type="entry name" value="ABC_TRANSPORTER_2"/>
    <property type="match status" value="1"/>
</dbReference>
<dbReference type="InterPro" id="IPR003439">
    <property type="entry name" value="ABC_transporter-like_ATP-bd"/>
</dbReference>
<gene>
    <name evidence="12" type="ORF">EI42_06436</name>
</gene>
<dbReference type="Pfam" id="PF00005">
    <property type="entry name" value="ABC_tran"/>
    <property type="match status" value="1"/>
</dbReference>
<dbReference type="GO" id="GO:0016887">
    <property type="term" value="F:ATP hydrolysis activity"/>
    <property type="evidence" value="ECO:0007669"/>
    <property type="project" value="InterPro"/>
</dbReference>
<dbReference type="SUPFAM" id="SSF52540">
    <property type="entry name" value="P-loop containing nucleoside triphosphate hydrolases"/>
    <property type="match status" value="1"/>
</dbReference>
<dbReference type="RefSeq" id="WP_111326948.1">
    <property type="nucleotide sequence ID" value="NZ_BIFX01000001.1"/>
</dbReference>
<dbReference type="CDD" id="cd07346">
    <property type="entry name" value="ABC_6TM_exporters"/>
    <property type="match status" value="1"/>
</dbReference>
<dbReference type="InterPro" id="IPR027417">
    <property type="entry name" value="P-loop_NTPase"/>
</dbReference>
<evidence type="ECO:0000256" key="6">
    <source>
        <dbReference type="ARBA" id="ARBA00022840"/>
    </source>
</evidence>
<feature type="domain" description="ABC transmembrane type-1" evidence="11">
    <location>
        <begin position="30"/>
        <end position="314"/>
    </location>
</feature>
<dbReference type="PROSITE" id="PS50929">
    <property type="entry name" value="ABC_TM1F"/>
    <property type="match status" value="1"/>
</dbReference>
<feature type="transmembrane region" description="Helical" evidence="9">
    <location>
        <begin position="61"/>
        <end position="83"/>
    </location>
</feature>
<evidence type="ECO:0000256" key="8">
    <source>
        <dbReference type="ARBA" id="ARBA00023136"/>
    </source>
</evidence>
<comment type="subcellular location">
    <subcellularLocation>
        <location evidence="1">Cell membrane</location>
        <topology evidence="1">Multi-pass membrane protein</topology>
    </subcellularLocation>
</comment>
<keyword evidence="7 9" id="KW-1133">Transmembrane helix</keyword>
<comment type="caution">
    <text evidence="12">The sequence shown here is derived from an EMBL/GenBank/DDBJ whole genome shotgun (WGS) entry which is preliminary data.</text>
</comment>
<keyword evidence="13" id="KW-1185">Reference proteome</keyword>
<dbReference type="PROSITE" id="PS00211">
    <property type="entry name" value="ABC_TRANSPORTER_1"/>
    <property type="match status" value="1"/>
</dbReference>
<keyword evidence="6 12" id="KW-0067">ATP-binding</keyword>
<evidence type="ECO:0000256" key="4">
    <source>
        <dbReference type="ARBA" id="ARBA00022692"/>
    </source>
</evidence>
<evidence type="ECO:0000256" key="2">
    <source>
        <dbReference type="ARBA" id="ARBA00022448"/>
    </source>
</evidence>
<dbReference type="InterPro" id="IPR017871">
    <property type="entry name" value="ABC_transporter-like_CS"/>
</dbReference>
<dbReference type="PANTHER" id="PTHR43394">
    <property type="entry name" value="ATP-DEPENDENT PERMEASE MDL1, MITOCHONDRIAL"/>
    <property type="match status" value="1"/>
</dbReference>